<proteinExistence type="predicted"/>
<dbReference type="Pfam" id="PF13715">
    <property type="entry name" value="CarbopepD_reg_2"/>
    <property type="match status" value="1"/>
</dbReference>
<dbReference type="InterPro" id="IPR008969">
    <property type="entry name" value="CarboxyPept-like_regulatory"/>
</dbReference>
<name>W7YKV1_9BACT</name>
<dbReference type="OrthoDB" id="1489599at2"/>
<dbReference type="STRING" id="869213.GCA_000517085_02897"/>
<sequence length="506" mass="58327">MRSAKRIVYILIILLISSVSYAQDDVLDEIVDVSYEGISMEALLDSMYLKYAFNFSYDPSALPVDSVLNVNYSQHSLYSILQEVFKNYDLSFKSVGRQVIISHQKREVALSNYITLRGRVVSADNGQSIPLVNIAVMGESLGTSTNMDGEFVFLIPQHLAGAALHMSSIGYSSYNMAVPQRDTTMLVLLRSQSVQLKEIKVRFIRPREVIKRMVENRARNYFTSPMLLTAFFRESIRQDGKYIEVSEAVLDIYKSSYLKTSDREEARLVKGRKKVEDEDVFLARLKLAGGPALFSTIDVAKHLNFISEEEDDNYFYIHKGKGIVRDRVVYRVGFKPIVELDDIYYEGELCVDVETFALISADFSMTRKTLRKSDQYLIRKNAKRIKSVPVFTRYQVDYRPYGEKWILNSVRGELIIKMQDKRNKTRSEYQASADLLITNAQQGKDQRIRYSEAYKINYVLADQIVGYDPMFWKDYNVIHPEEELIKIFKSTPVEINLVPQPKKTKP</sequence>
<evidence type="ECO:0000256" key="1">
    <source>
        <dbReference type="SAM" id="SignalP"/>
    </source>
</evidence>
<reference evidence="2 3" key="1">
    <citation type="journal article" date="2014" name="Genome Announc.">
        <title>Draft Genome Sequence of Cytophaga fermentans JCM 21142T, a Facultative Anaerobe Isolated from Marine Mud.</title>
        <authorList>
            <person name="Starns D."/>
            <person name="Oshima K."/>
            <person name="Suda W."/>
            <person name="Iino T."/>
            <person name="Yuki M."/>
            <person name="Inoue J."/>
            <person name="Kitamura K."/>
            <person name="Iida T."/>
            <person name="Darby A."/>
            <person name="Hattori M."/>
            <person name="Ohkuma M."/>
        </authorList>
    </citation>
    <scope>NUCLEOTIDE SEQUENCE [LARGE SCALE GENOMIC DNA]</scope>
    <source>
        <strain evidence="2 3">JCM 21142</strain>
    </source>
</reference>
<dbReference type="SUPFAM" id="SSF49464">
    <property type="entry name" value="Carboxypeptidase regulatory domain-like"/>
    <property type="match status" value="1"/>
</dbReference>
<dbReference type="EMBL" id="BAMD01000070">
    <property type="protein sequence ID" value="GAF05146.1"/>
    <property type="molecule type" value="Genomic_DNA"/>
</dbReference>
<keyword evidence="1" id="KW-0732">Signal</keyword>
<dbReference type="AlphaFoldDB" id="W7YKV1"/>
<keyword evidence="3" id="KW-1185">Reference proteome</keyword>
<gene>
    <name evidence="2" type="ORF">JCM21142_93870</name>
</gene>
<dbReference type="eggNOG" id="COG1470">
    <property type="taxonomic scope" value="Bacteria"/>
</dbReference>
<evidence type="ECO:0000313" key="2">
    <source>
        <dbReference type="EMBL" id="GAF05146.1"/>
    </source>
</evidence>
<comment type="caution">
    <text evidence="2">The sequence shown here is derived from an EMBL/GenBank/DDBJ whole genome shotgun (WGS) entry which is preliminary data.</text>
</comment>
<dbReference type="RefSeq" id="WP_044214089.1">
    <property type="nucleotide sequence ID" value="NZ_BAMD01000070.1"/>
</dbReference>
<feature type="signal peptide" evidence="1">
    <location>
        <begin position="1"/>
        <end position="22"/>
    </location>
</feature>
<organism evidence="2 3">
    <name type="scientific">Saccharicrinis fermentans DSM 9555 = JCM 21142</name>
    <dbReference type="NCBI Taxonomy" id="869213"/>
    <lineage>
        <taxon>Bacteria</taxon>
        <taxon>Pseudomonadati</taxon>
        <taxon>Bacteroidota</taxon>
        <taxon>Bacteroidia</taxon>
        <taxon>Marinilabiliales</taxon>
        <taxon>Marinilabiliaceae</taxon>
        <taxon>Saccharicrinis</taxon>
    </lineage>
</organism>
<protein>
    <submittedName>
        <fullName evidence="2">TonB-linked outer membrane protein, SusC/RagA family</fullName>
    </submittedName>
</protein>
<accession>W7YKV1</accession>
<dbReference type="Proteomes" id="UP000019402">
    <property type="component" value="Unassembled WGS sequence"/>
</dbReference>
<evidence type="ECO:0000313" key="3">
    <source>
        <dbReference type="Proteomes" id="UP000019402"/>
    </source>
</evidence>
<feature type="chain" id="PRO_5004904466" evidence="1">
    <location>
        <begin position="23"/>
        <end position="506"/>
    </location>
</feature>